<organism evidence="1 2">
    <name type="scientific">Clostridium botulinum</name>
    <dbReference type="NCBI Taxonomy" id="1491"/>
    <lineage>
        <taxon>Bacteria</taxon>
        <taxon>Bacillati</taxon>
        <taxon>Bacillota</taxon>
        <taxon>Clostridia</taxon>
        <taxon>Eubacteriales</taxon>
        <taxon>Clostridiaceae</taxon>
        <taxon>Clostridium</taxon>
    </lineage>
</organism>
<dbReference type="RefSeq" id="WP_013720941.1">
    <property type="nucleotide sequence ID" value="NZ_LGVP01000030.1"/>
</dbReference>
<accession>A0A9Q1UXL9</accession>
<evidence type="ECO:0000313" key="2">
    <source>
        <dbReference type="Proteomes" id="UP000037540"/>
    </source>
</evidence>
<keyword evidence="1" id="KW-0614">Plasmid</keyword>
<geneLocation type="plasmid" evidence="1">
    <name>p1BKT015925</name>
</geneLocation>
<dbReference type="Proteomes" id="UP000037540">
    <property type="component" value="Unassembled WGS sequence"/>
</dbReference>
<name>A0A9Q1UXL9_CLOBO</name>
<dbReference type="InterPro" id="IPR027417">
    <property type="entry name" value="P-loop_NTPase"/>
</dbReference>
<reference evidence="1 2" key="1">
    <citation type="submission" date="2015-07" db="EMBL/GenBank/DDBJ databases">
        <title>Draft genome sequences of 17 French Clostridium botulinum group III.</title>
        <authorList>
            <person name="Woudstra C."/>
            <person name="Le Marechal C."/>
            <person name="Souillard R."/>
            <person name="Bayon-Auboyer M.-H."/>
            <person name="Dessouter D."/>
            <person name="Fach P."/>
        </authorList>
    </citation>
    <scope>NUCLEOTIDE SEQUENCE [LARGE SCALE GENOMIC DNA]</scope>
    <source>
        <strain evidence="1 2">12LNRI-CD</strain>
        <plasmid evidence="1">p1BKT015925</plasmid>
    </source>
</reference>
<dbReference type="EMBL" id="LGVR01000060">
    <property type="protein sequence ID" value="KOA85052.1"/>
    <property type="molecule type" value="Genomic_DNA"/>
</dbReference>
<comment type="caution">
    <text evidence="1">The sequence shown here is derived from an EMBL/GenBank/DDBJ whole genome shotgun (WGS) entry which is preliminary data.</text>
</comment>
<proteinExistence type="predicted"/>
<dbReference type="Gene3D" id="3.40.50.300">
    <property type="entry name" value="P-loop containing nucleotide triphosphate hydrolases"/>
    <property type="match status" value="1"/>
</dbReference>
<evidence type="ECO:0000313" key="1">
    <source>
        <dbReference type="EMBL" id="KOA85052.1"/>
    </source>
</evidence>
<evidence type="ECO:0008006" key="3">
    <source>
        <dbReference type="Google" id="ProtNLM"/>
    </source>
</evidence>
<dbReference type="AlphaFoldDB" id="A0A9Q1UXL9"/>
<gene>
    <name evidence="1" type="ORF">ADU74_10305</name>
</gene>
<protein>
    <recommendedName>
        <fullName evidence="3">Terminase</fullName>
    </recommendedName>
</protein>
<sequence length="329" mass="38159">MAKNFKTDNFKCSKETSRTDIYNPAFNNNVKLENQKEDSFHQNLNKWILFIQWAKWFPDLWYDMLKPEKGGMRLDLDQRVFLRCMSRFISTYGVFPRGFGKTMLELMSIYHTCVFFPDITIAMSAQSKENASSISEEKHKEILKWFPLLKNEVAEAHFTKNSTEVIFQSGAIYSILANAQTSKGQRKRRLNIEESALLNNALFKDCLEPVVNVPRRTVGTRATVNPCELNGMINFLTTSGYRGSDEFVRISSMIDAMAELKGKMVLSASWELPCHYGRGETRSQILAKKNDPTSSAIFFAMNYEEKWVNNSTAHSLRTYKYRVWYFKYC</sequence>